<evidence type="ECO:0000256" key="2">
    <source>
        <dbReference type="ARBA" id="ARBA00022598"/>
    </source>
</evidence>
<evidence type="ECO:0000256" key="1">
    <source>
        <dbReference type="ARBA" id="ARBA00012831"/>
    </source>
</evidence>
<evidence type="ECO:0000256" key="5">
    <source>
        <dbReference type="ARBA" id="ARBA00022917"/>
    </source>
</evidence>
<dbReference type="PANTHER" id="PTHR42753">
    <property type="entry name" value="MITOCHONDRIAL RIBOSOME PROTEIN L39/PROLYL-TRNA LIGASE FAMILY MEMBER"/>
    <property type="match status" value="1"/>
</dbReference>
<evidence type="ECO:0000256" key="4">
    <source>
        <dbReference type="ARBA" id="ARBA00022840"/>
    </source>
</evidence>
<organism evidence="10">
    <name type="scientific">marine metagenome</name>
    <dbReference type="NCBI Taxonomy" id="408172"/>
    <lineage>
        <taxon>unclassified sequences</taxon>
        <taxon>metagenomes</taxon>
        <taxon>ecological metagenomes</taxon>
    </lineage>
</organism>
<keyword evidence="2" id="KW-0436">Ligase</keyword>
<sequence length="207" mass="23868">MRWSNTFIPTLKEAPAEAEILSHQLLLRAGLVRKLAGGLYTFLPAGLRVLQKIETIVREEMNRSGAMEILMPALQPPDIWKVSGRYEQAADVLFKVRDSKKREWLLGPTHEEVMTTLAYMEISSYRQVPMNFYQIQTKFRDEIRPRFGLMRAREFIMKDAYSFDVSDEASLVSYQKMYDAYVRIFKRCGVKAFPVEADTGVMGGEHS</sequence>
<evidence type="ECO:0000313" key="10">
    <source>
        <dbReference type="EMBL" id="SVC95844.1"/>
    </source>
</evidence>
<dbReference type="PROSITE" id="PS50862">
    <property type="entry name" value="AA_TRNA_LIGASE_II"/>
    <property type="match status" value="1"/>
</dbReference>
<dbReference type="GO" id="GO:0005829">
    <property type="term" value="C:cytosol"/>
    <property type="evidence" value="ECO:0007669"/>
    <property type="project" value="TreeGrafter"/>
</dbReference>
<dbReference type="Pfam" id="PF00587">
    <property type="entry name" value="tRNA-synt_2b"/>
    <property type="match status" value="1"/>
</dbReference>
<dbReference type="SUPFAM" id="SSF55681">
    <property type="entry name" value="Class II aaRS and biotin synthetases"/>
    <property type="match status" value="1"/>
</dbReference>
<dbReference type="InterPro" id="IPR002316">
    <property type="entry name" value="Pro-tRNA-ligase_IIa"/>
</dbReference>
<keyword evidence="3" id="KW-0547">Nucleotide-binding</keyword>
<dbReference type="InterPro" id="IPR006195">
    <property type="entry name" value="aa-tRNA-synth_II"/>
</dbReference>
<dbReference type="NCBIfam" id="TIGR00409">
    <property type="entry name" value="proS_fam_II"/>
    <property type="match status" value="1"/>
</dbReference>
<dbReference type="InterPro" id="IPR050062">
    <property type="entry name" value="Pro-tRNA_synthetase"/>
</dbReference>
<feature type="non-terminal residue" evidence="10">
    <location>
        <position position="207"/>
    </location>
</feature>
<protein>
    <recommendedName>
        <fullName evidence="1">proline--tRNA ligase</fullName>
        <ecNumber evidence="1">6.1.1.15</ecNumber>
    </recommendedName>
    <alternativeName>
        <fullName evidence="7">Prolyl-tRNA synthetase</fullName>
    </alternativeName>
</protein>
<dbReference type="AlphaFoldDB" id="A0A382RDQ3"/>
<dbReference type="PRINTS" id="PR01046">
    <property type="entry name" value="TRNASYNTHPRO"/>
</dbReference>
<dbReference type="PANTHER" id="PTHR42753:SF2">
    <property type="entry name" value="PROLINE--TRNA LIGASE"/>
    <property type="match status" value="1"/>
</dbReference>
<reference evidence="10" key="1">
    <citation type="submission" date="2018-05" db="EMBL/GenBank/DDBJ databases">
        <authorList>
            <person name="Lanie J.A."/>
            <person name="Ng W.-L."/>
            <person name="Kazmierczak K.M."/>
            <person name="Andrzejewski T.M."/>
            <person name="Davidsen T.M."/>
            <person name="Wayne K.J."/>
            <person name="Tettelin H."/>
            <person name="Glass J.I."/>
            <person name="Rusch D."/>
            <person name="Podicherti R."/>
            <person name="Tsui H.-C.T."/>
            <person name="Winkler M.E."/>
        </authorList>
    </citation>
    <scope>NUCLEOTIDE SEQUENCE</scope>
</reference>
<feature type="domain" description="Aminoacyl-transfer RNA synthetases class-II family profile" evidence="9">
    <location>
        <begin position="38"/>
        <end position="186"/>
    </location>
</feature>
<evidence type="ECO:0000256" key="3">
    <source>
        <dbReference type="ARBA" id="ARBA00022741"/>
    </source>
</evidence>
<dbReference type="Gene3D" id="3.30.930.10">
    <property type="entry name" value="Bira Bifunctional Protein, Domain 2"/>
    <property type="match status" value="1"/>
</dbReference>
<evidence type="ECO:0000256" key="8">
    <source>
        <dbReference type="ARBA" id="ARBA00047671"/>
    </source>
</evidence>
<dbReference type="InterPro" id="IPR002314">
    <property type="entry name" value="aa-tRNA-synt_IIb"/>
</dbReference>
<proteinExistence type="predicted"/>
<dbReference type="EC" id="6.1.1.15" evidence="1"/>
<dbReference type="GO" id="GO:0004827">
    <property type="term" value="F:proline-tRNA ligase activity"/>
    <property type="evidence" value="ECO:0007669"/>
    <property type="project" value="UniProtKB-EC"/>
</dbReference>
<dbReference type="EMBL" id="UINC01120996">
    <property type="protein sequence ID" value="SVC95844.1"/>
    <property type="molecule type" value="Genomic_DNA"/>
</dbReference>
<comment type="catalytic activity">
    <reaction evidence="8">
        <text>tRNA(Pro) + L-proline + ATP = L-prolyl-tRNA(Pro) + AMP + diphosphate</text>
        <dbReference type="Rhea" id="RHEA:14305"/>
        <dbReference type="Rhea" id="RHEA-COMP:9700"/>
        <dbReference type="Rhea" id="RHEA-COMP:9702"/>
        <dbReference type="ChEBI" id="CHEBI:30616"/>
        <dbReference type="ChEBI" id="CHEBI:33019"/>
        <dbReference type="ChEBI" id="CHEBI:60039"/>
        <dbReference type="ChEBI" id="CHEBI:78442"/>
        <dbReference type="ChEBI" id="CHEBI:78532"/>
        <dbReference type="ChEBI" id="CHEBI:456215"/>
        <dbReference type="EC" id="6.1.1.15"/>
    </reaction>
</comment>
<evidence type="ECO:0000256" key="7">
    <source>
        <dbReference type="ARBA" id="ARBA00029731"/>
    </source>
</evidence>
<keyword evidence="4" id="KW-0067">ATP-binding</keyword>
<dbReference type="InterPro" id="IPR045864">
    <property type="entry name" value="aa-tRNA-synth_II/BPL/LPL"/>
</dbReference>
<gene>
    <name evidence="10" type="ORF">METZ01_LOCUS348698</name>
</gene>
<dbReference type="GO" id="GO:0005524">
    <property type="term" value="F:ATP binding"/>
    <property type="evidence" value="ECO:0007669"/>
    <property type="project" value="UniProtKB-KW"/>
</dbReference>
<evidence type="ECO:0000256" key="6">
    <source>
        <dbReference type="ARBA" id="ARBA00023146"/>
    </source>
</evidence>
<name>A0A382RDQ3_9ZZZZ</name>
<accession>A0A382RDQ3</accession>
<dbReference type="GO" id="GO:0006433">
    <property type="term" value="P:prolyl-tRNA aminoacylation"/>
    <property type="evidence" value="ECO:0007669"/>
    <property type="project" value="InterPro"/>
</dbReference>
<evidence type="ECO:0000259" key="9">
    <source>
        <dbReference type="PROSITE" id="PS50862"/>
    </source>
</evidence>
<dbReference type="InterPro" id="IPR004500">
    <property type="entry name" value="Pro-tRNA-synth_IIa_bac-type"/>
</dbReference>
<keyword evidence="6" id="KW-0030">Aminoacyl-tRNA synthetase</keyword>
<keyword evidence="5" id="KW-0648">Protein biosynthesis</keyword>